<dbReference type="PANTHER" id="PTHR11559">
    <property type="entry name" value="CARBOXYLESTERASE"/>
    <property type="match status" value="1"/>
</dbReference>
<evidence type="ECO:0000256" key="2">
    <source>
        <dbReference type="ARBA" id="ARBA00022801"/>
    </source>
</evidence>
<evidence type="ECO:0000259" key="4">
    <source>
        <dbReference type="Pfam" id="PF00135"/>
    </source>
</evidence>
<dbReference type="Gene3D" id="3.40.50.1820">
    <property type="entry name" value="alpha/beta hydrolase"/>
    <property type="match status" value="1"/>
</dbReference>
<feature type="signal peptide" evidence="3">
    <location>
        <begin position="1"/>
        <end position="21"/>
    </location>
</feature>
<proteinExistence type="inferred from homology"/>
<comment type="similarity">
    <text evidence="1 3">Belongs to the type-B carboxylesterase/lipase family.</text>
</comment>
<dbReference type="EMBL" id="QWIO01000523">
    <property type="protein sequence ID" value="RMY94110.1"/>
    <property type="molecule type" value="Genomic_DNA"/>
</dbReference>
<protein>
    <recommendedName>
        <fullName evidence="3">Carboxylic ester hydrolase</fullName>
        <ecNumber evidence="3">3.1.1.-</ecNumber>
    </recommendedName>
</protein>
<dbReference type="InterPro" id="IPR050309">
    <property type="entry name" value="Type-B_Carboxylest/Lipase"/>
</dbReference>
<evidence type="ECO:0000256" key="3">
    <source>
        <dbReference type="RuleBase" id="RU361235"/>
    </source>
</evidence>
<reference evidence="5 6" key="1">
    <citation type="journal article" date="2018" name="BMC Genomics">
        <title>Genomic evidence for intraspecific hybridization in a clonal and extremely halotolerant yeast.</title>
        <authorList>
            <person name="Gostincar C."/>
            <person name="Stajich J.E."/>
            <person name="Zupancic J."/>
            <person name="Zalar P."/>
            <person name="Gunde-Cimerman N."/>
        </authorList>
    </citation>
    <scope>NUCLEOTIDE SEQUENCE [LARGE SCALE GENOMIC DNA]</scope>
    <source>
        <strain evidence="5 6">EXF-10513</strain>
    </source>
</reference>
<organism evidence="5 6">
    <name type="scientific">Hortaea werneckii</name>
    <name type="common">Black yeast</name>
    <name type="synonym">Cladosporium werneckii</name>
    <dbReference type="NCBI Taxonomy" id="91943"/>
    <lineage>
        <taxon>Eukaryota</taxon>
        <taxon>Fungi</taxon>
        <taxon>Dikarya</taxon>
        <taxon>Ascomycota</taxon>
        <taxon>Pezizomycotina</taxon>
        <taxon>Dothideomycetes</taxon>
        <taxon>Dothideomycetidae</taxon>
        <taxon>Mycosphaerellales</taxon>
        <taxon>Teratosphaeriaceae</taxon>
        <taxon>Hortaea</taxon>
    </lineage>
</organism>
<dbReference type="SUPFAM" id="SSF53474">
    <property type="entry name" value="alpha/beta-Hydrolases"/>
    <property type="match status" value="1"/>
</dbReference>
<evidence type="ECO:0000313" key="6">
    <source>
        <dbReference type="Proteomes" id="UP000269539"/>
    </source>
</evidence>
<dbReference type="InterPro" id="IPR019826">
    <property type="entry name" value="Carboxylesterase_B_AS"/>
</dbReference>
<feature type="domain" description="Carboxylesterase type B" evidence="4">
    <location>
        <begin position="28"/>
        <end position="364"/>
    </location>
</feature>
<name>A0A3M7FZ37_HORWE</name>
<dbReference type="Pfam" id="PF00135">
    <property type="entry name" value="COesterase"/>
    <property type="match status" value="1"/>
</dbReference>
<gene>
    <name evidence="5" type="ORF">D0864_05581</name>
</gene>
<dbReference type="PROSITE" id="PS00122">
    <property type="entry name" value="CARBOXYLESTERASE_B_1"/>
    <property type="match status" value="1"/>
</dbReference>
<evidence type="ECO:0000256" key="1">
    <source>
        <dbReference type="ARBA" id="ARBA00005964"/>
    </source>
</evidence>
<feature type="chain" id="PRO_5017854999" description="Carboxylic ester hydrolase" evidence="3">
    <location>
        <begin position="22"/>
        <end position="492"/>
    </location>
</feature>
<keyword evidence="3" id="KW-0732">Signal</keyword>
<accession>A0A3M7FZ37</accession>
<dbReference type="Proteomes" id="UP000269539">
    <property type="component" value="Unassembled WGS sequence"/>
</dbReference>
<keyword evidence="2 3" id="KW-0378">Hydrolase</keyword>
<dbReference type="AlphaFoldDB" id="A0A3M7FZ37"/>
<dbReference type="InterPro" id="IPR029058">
    <property type="entry name" value="AB_hydrolase_fold"/>
</dbReference>
<comment type="caution">
    <text evidence="5">The sequence shown here is derived from an EMBL/GenBank/DDBJ whole genome shotgun (WGS) entry which is preliminary data.</text>
</comment>
<dbReference type="GO" id="GO:0016787">
    <property type="term" value="F:hydrolase activity"/>
    <property type="evidence" value="ECO:0007669"/>
    <property type="project" value="UniProtKB-KW"/>
</dbReference>
<dbReference type="InterPro" id="IPR002018">
    <property type="entry name" value="CarbesteraseB"/>
</dbReference>
<evidence type="ECO:0000313" key="5">
    <source>
        <dbReference type="EMBL" id="RMY94110.1"/>
    </source>
</evidence>
<sequence>MFFLRPLAFTLLPQLSSFVCAALPCALTVETKNGPIQGHLAENRSDVTEFLGIPFAQPPVGDLRFAAPEAYERRGLHVADKFSSRPPFDLGFLTPQAQQIIDFFSGNAGTKRDENCLTLNIWTKTIQNGHGCGGRPVLVFFYGGRTSIGTTNSPFYNGQYFSDAENVVVVTVNYRLNIFGFPGAPDNVDNLGFRDQRLAVEWVRDNIAAFGGDASRITIFGQSSGGVAVDYWAFAYAEDPIVSGLISHSGNALSFPMNSENVTLSNWYNVSAEMGCGSDGNTIPCMRTKPWEDIELAASKLPSARSSSPLRSVPPFYPKPDGVTVFSNYTQLAKEGKFAKVPYLLGNNNNEQGYYMIPAIAAGANVTEEDGDAFLLSSFICPNMFQAEQRRAHGVGAYHGADVDTVFANADNVSGEPSSEPQHNMETVMQHAGAQFAADPEKGPLKLGWPVFKPGDETLVRLGYENQPRPGFVHPSMYDAPCSTVGFGAYAT</sequence>
<dbReference type="EC" id="3.1.1.-" evidence="3"/>